<keyword evidence="2" id="KW-1185">Reference proteome</keyword>
<evidence type="ECO:0000313" key="2">
    <source>
        <dbReference type="Proteomes" id="UP001610335"/>
    </source>
</evidence>
<proteinExistence type="predicted"/>
<dbReference type="Proteomes" id="UP001610335">
    <property type="component" value="Unassembled WGS sequence"/>
</dbReference>
<accession>A0ABR4ISZ4</accession>
<protein>
    <submittedName>
        <fullName evidence="1">Uncharacterized protein</fullName>
    </submittedName>
</protein>
<comment type="caution">
    <text evidence="1">The sequence shown here is derived from an EMBL/GenBank/DDBJ whole genome shotgun (WGS) entry which is preliminary data.</text>
</comment>
<reference evidence="1 2" key="1">
    <citation type="submission" date="2024-07" db="EMBL/GenBank/DDBJ databases">
        <title>Section-level genome sequencing and comparative genomics of Aspergillus sections Usti and Cavernicolus.</title>
        <authorList>
            <consortium name="Lawrence Berkeley National Laboratory"/>
            <person name="Nybo J.L."/>
            <person name="Vesth T.C."/>
            <person name="Theobald S."/>
            <person name="Frisvad J.C."/>
            <person name="Larsen T.O."/>
            <person name="Kjaerboelling I."/>
            <person name="Rothschild-Mancinelli K."/>
            <person name="Lyhne E.K."/>
            <person name="Kogle M.E."/>
            <person name="Barry K."/>
            <person name="Clum A."/>
            <person name="Na H."/>
            <person name="Ledsgaard L."/>
            <person name="Lin J."/>
            <person name="Lipzen A."/>
            <person name="Kuo A."/>
            <person name="Riley R."/>
            <person name="Mondo S."/>
            <person name="LaButti K."/>
            <person name="Haridas S."/>
            <person name="Pangalinan J."/>
            <person name="Salamov A.A."/>
            <person name="Simmons B.A."/>
            <person name="Magnuson J.K."/>
            <person name="Chen J."/>
            <person name="Drula E."/>
            <person name="Henrissat B."/>
            <person name="Wiebenga A."/>
            <person name="Lubbers R.J."/>
            <person name="Gomes A.C."/>
            <person name="Makela M.R."/>
            <person name="Stajich J."/>
            <person name="Grigoriev I.V."/>
            <person name="Mortensen U.H."/>
            <person name="De vries R.P."/>
            <person name="Baker S.E."/>
            <person name="Andersen M.R."/>
        </authorList>
    </citation>
    <scope>NUCLEOTIDE SEQUENCE [LARGE SCALE GENOMIC DNA]</scope>
    <source>
        <strain evidence="1 2">CBS 600.67</strain>
    </source>
</reference>
<gene>
    <name evidence="1" type="ORF">BDW59DRAFT_158335</name>
</gene>
<dbReference type="EMBL" id="JBFXLS010000011">
    <property type="protein sequence ID" value="KAL2830901.1"/>
    <property type="molecule type" value="Genomic_DNA"/>
</dbReference>
<organism evidence="1 2">
    <name type="scientific">Aspergillus cavernicola</name>
    <dbReference type="NCBI Taxonomy" id="176166"/>
    <lineage>
        <taxon>Eukaryota</taxon>
        <taxon>Fungi</taxon>
        <taxon>Dikarya</taxon>
        <taxon>Ascomycota</taxon>
        <taxon>Pezizomycotina</taxon>
        <taxon>Eurotiomycetes</taxon>
        <taxon>Eurotiomycetidae</taxon>
        <taxon>Eurotiales</taxon>
        <taxon>Aspergillaceae</taxon>
        <taxon>Aspergillus</taxon>
        <taxon>Aspergillus subgen. Nidulantes</taxon>
    </lineage>
</organism>
<sequence length="529" mass="61147">MGLLGTELGDENQDVMQQSVRDFLEAGAIAEKNQDTMQQQFGNLTEDEEENAEEDQGPIPRHSMEMMLLAHRKHAERMKLHKSYMPDIDGGWHMGNFLANGDKPPLAISSIYAEQTLLKQIGFSFDGRTVERSFTPLEINSWDEIDSDMNYDIEIYSVSFALEALVMVQDYSKIQSFLGLAPCLYWQIECKSHYGLGRRFLSPNDELCGVEHMKGKKRNEIGEEARSYHIWFLLPVSHLRDKSNPETQKFFKDLGMRDIHLPMIQLSFEERLQCFYMKVNIKSRSVRIFTNSGGEEIENFNAVSQRAAQQGSQYDPFIFVCSSISALLHHWVGQRYYYLGKIRETEIKVLALGESFDQLRQPETRENHEIERENLQKARRLMLELHELRSYQLREKLNFGYLSSIINETLNEHHHDIHELLDISPTAYLQVEKNLCTLASWVQAMKHKLESAQKTTDSCLSTLSLLLTMRNNYSVEENTKFLATMAEHSSKENYQVKDIAEATQKDSEAVKTIAMMTMFYLPASFVAVR</sequence>
<evidence type="ECO:0000313" key="1">
    <source>
        <dbReference type="EMBL" id="KAL2830901.1"/>
    </source>
</evidence>
<name>A0ABR4ISZ4_9EURO</name>